<reference evidence="2" key="1">
    <citation type="journal article" date="2021" name="Nat. Commun.">
        <title>Genetic determinants of endophytism in the Arabidopsis root mycobiome.</title>
        <authorList>
            <person name="Mesny F."/>
            <person name="Miyauchi S."/>
            <person name="Thiergart T."/>
            <person name="Pickel B."/>
            <person name="Atanasova L."/>
            <person name="Karlsson M."/>
            <person name="Huettel B."/>
            <person name="Barry K.W."/>
            <person name="Haridas S."/>
            <person name="Chen C."/>
            <person name="Bauer D."/>
            <person name="Andreopoulos W."/>
            <person name="Pangilinan J."/>
            <person name="LaButti K."/>
            <person name="Riley R."/>
            <person name="Lipzen A."/>
            <person name="Clum A."/>
            <person name="Drula E."/>
            <person name="Henrissat B."/>
            <person name="Kohler A."/>
            <person name="Grigoriev I.V."/>
            <person name="Martin F.M."/>
            <person name="Hacquard S."/>
        </authorList>
    </citation>
    <scope>NUCLEOTIDE SEQUENCE</scope>
    <source>
        <strain evidence="2">MPI-CAGE-CH-0235</strain>
    </source>
</reference>
<evidence type="ECO:0000313" key="3">
    <source>
        <dbReference type="Proteomes" id="UP000813444"/>
    </source>
</evidence>
<sequence length="455" mass="51315">MRLKGIAKFSKRHPMVRWVAWALFALSAAMQVLLIVYGVILIAKRDALPEPEHFDLYKNTRLEDCMTSPPSQANCSFVEEWSRPQPGPGQTFHWVARAPSGVRGWCDFASCFQGWKIIPSLPRDSAFTLTPFSIWFQLNITAINVLWNVCQSMSPIKKCKGPRAVDWGFAVFSLASVIFWAVQLSSLIRNPRVATPISLVAWITTWNLSISMGFHPWSCWSVLRDYRVKRAVSGFLGILTLLQWCGTIYGLRIHWDFYHFDARMTGRAAERYSIDKYRCSESQLASAPGRTSCSAEAICSKNGLFDSPDFVVNQASTVTIFLYTGIVFYAVVVYAAMMILSAFQETVSRWFQDTQERLAEKGWLPESGYMSHWVAAGHLGLNGGLSIVSLAYGLVMLATRNLNWNFGNLEVGGMGTITVDGNCTAMHVGMSPEWYYIDVEEYGQWRRFAQMLLNA</sequence>
<dbReference type="OrthoDB" id="5429468at2759"/>
<keyword evidence="1" id="KW-1133">Transmembrane helix</keyword>
<feature type="transmembrane region" description="Helical" evidence="1">
    <location>
        <begin position="200"/>
        <end position="223"/>
    </location>
</feature>
<gene>
    <name evidence="2" type="ORF">B0I35DRAFT_477256</name>
</gene>
<comment type="caution">
    <text evidence="2">The sequence shown here is derived from an EMBL/GenBank/DDBJ whole genome shotgun (WGS) entry which is preliminary data.</text>
</comment>
<dbReference type="AlphaFoldDB" id="A0A8K0WRR5"/>
<evidence type="ECO:0000256" key="1">
    <source>
        <dbReference type="SAM" id="Phobius"/>
    </source>
</evidence>
<keyword evidence="3" id="KW-1185">Reference proteome</keyword>
<feature type="transmembrane region" description="Helical" evidence="1">
    <location>
        <begin position="167"/>
        <end position="188"/>
    </location>
</feature>
<accession>A0A8K0WRR5</accession>
<dbReference type="Proteomes" id="UP000813444">
    <property type="component" value="Unassembled WGS sequence"/>
</dbReference>
<feature type="transmembrane region" description="Helical" evidence="1">
    <location>
        <begin position="320"/>
        <end position="343"/>
    </location>
</feature>
<feature type="transmembrane region" description="Helical" evidence="1">
    <location>
        <begin position="21"/>
        <end position="43"/>
    </location>
</feature>
<dbReference type="EMBL" id="JAGPNK010000005">
    <property type="protein sequence ID" value="KAH7320689.1"/>
    <property type="molecule type" value="Genomic_DNA"/>
</dbReference>
<feature type="transmembrane region" description="Helical" evidence="1">
    <location>
        <begin position="126"/>
        <end position="147"/>
    </location>
</feature>
<keyword evidence="1" id="KW-0812">Transmembrane</keyword>
<proteinExistence type="predicted"/>
<organism evidence="2 3">
    <name type="scientific">Stachybotrys elegans</name>
    <dbReference type="NCBI Taxonomy" id="80388"/>
    <lineage>
        <taxon>Eukaryota</taxon>
        <taxon>Fungi</taxon>
        <taxon>Dikarya</taxon>
        <taxon>Ascomycota</taxon>
        <taxon>Pezizomycotina</taxon>
        <taxon>Sordariomycetes</taxon>
        <taxon>Hypocreomycetidae</taxon>
        <taxon>Hypocreales</taxon>
        <taxon>Stachybotryaceae</taxon>
        <taxon>Stachybotrys</taxon>
    </lineage>
</organism>
<protein>
    <submittedName>
        <fullName evidence="2">Uncharacterized protein</fullName>
    </submittedName>
</protein>
<name>A0A8K0WRR5_9HYPO</name>
<keyword evidence="1" id="KW-0472">Membrane</keyword>
<evidence type="ECO:0000313" key="2">
    <source>
        <dbReference type="EMBL" id="KAH7320689.1"/>
    </source>
</evidence>